<feature type="domain" description="RES" evidence="1">
    <location>
        <begin position="19"/>
        <end position="160"/>
    </location>
</feature>
<dbReference type="eggNOG" id="COG5654">
    <property type="taxonomic scope" value="Bacteria"/>
</dbReference>
<reference evidence="3" key="1">
    <citation type="journal article" date="2014" name="BMC Genomics">
        <title>Genome sequencing of two Neorhizobium galegae strains reveals a noeT gene responsible for the unusual acetylation of the nodulation factors.</title>
        <authorList>
            <person name="Osterman J."/>
            <person name="Marsh J."/>
            <person name="Laine P.K."/>
            <person name="Zeng Z."/>
            <person name="Alatalo E."/>
            <person name="Sullivan J.T."/>
            <person name="Young J.P."/>
            <person name="Thomas-Oates J."/>
            <person name="Paulin L."/>
            <person name="Lindstrom K."/>
        </authorList>
    </citation>
    <scope>NUCLEOTIDE SEQUENCE [LARGE SCALE GENOMIC DNA]</scope>
    <source>
        <strain evidence="3">HAMBI 1141</strain>
    </source>
</reference>
<dbReference type="Proteomes" id="UP000028186">
    <property type="component" value="Chromosome I"/>
</dbReference>
<proteinExistence type="predicted"/>
<dbReference type="Pfam" id="PF08808">
    <property type="entry name" value="RES"/>
    <property type="match status" value="1"/>
</dbReference>
<evidence type="ECO:0000313" key="3">
    <source>
        <dbReference type="Proteomes" id="UP000028186"/>
    </source>
</evidence>
<dbReference type="KEGG" id="ngl:RG1141_CH10640"/>
<dbReference type="HOGENOM" id="CLU_124383_1_0_5"/>
<dbReference type="PATRIC" id="fig|1028801.3.peg.1091"/>
<dbReference type="AlphaFoldDB" id="A0A068T4P2"/>
<sequence length="172" mass="18793">MRFQGVCYRAHDPRWAISPISGEGVAIRGARFNPKGIPALYLSTSIEGAITEASQGFGHKIHPLTICSYDIDCDDIADLTDEVSQNALGISLDVMASAWASALSDSRRPDSWAIYDILSSTYAGILVPSFAHRAATSVSNLVLWDWGADLPHRVHVIDPTGRLPKNQKSWEE</sequence>
<evidence type="ECO:0000313" key="2">
    <source>
        <dbReference type="EMBL" id="CDN53423.1"/>
    </source>
</evidence>
<accession>A0A068T4P2</accession>
<dbReference type="SMART" id="SM00953">
    <property type="entry name" value="RES"/>
    <property type="match status" value="1"/>
</dbReference>
<dbReference type="EMBL" id="HG938355">
    <property type="protein sequence ID" value="CDN53423.1"/>
    <property type="molecule type" value="Genomic_DNA"/>
</dbReference>
<gene>
    <name evidence="2" type="ORF">RG1141_CH10640</name>
</gene>
<evidence type="ECO:0000259" key="1">
    <source>
        <dbReference type="SMART" id="SM00953"/>
    </source>
</evidence>
<dbReference type="InterPro" id="IPR014914">
    <property type="entry name" value="RES_dom"/>
</dbReference>
<name>A0A068T4P2_NEOGA</name>
<dbReference type="RefSeq" id="WP_038541780.1">
    <property type="nucleotide sequence ID" value="NZ_HG938355.1"/>
</dbReference>
<organism evidence="2 3">
    <name type="scientific">Neorhizobium galegae bv. officinalis bv. officinalis str. HAMBI 1141</name>
    <dbReference type="NCBI Taxonomy" id="1028801"/>
    <lineage>
        <taxon>Bacteria</taxon>
        <taxon>Pseudomonadati</taxon>
        <taxon>Pseudomonadota</taxon>
        <taxon>Alphaproteobacteria</taxon>
        <taxon>Hyphomicrobiales</taxon>
        <taxon>Rhizobiaceae</taxon>
        <taxon>Rhizobium/Agrobacterium group</taxon>
        <taxon>Neorhizobium</taxon>
    </lineage>
</organism>
<protein>
    <submittedName>
        <fullName evidence="2">RES domain protein</fullName>
    </submittedName>
</protein>